<keyword evidence="12" id="KW-1185">Reference proteome</keyword>
<dbReference type="HOGENOM" id="CLU_057180_1_2_9"/>
<name>K6PND1_9FIRM</name>
<reference evidence="11" key="1">
    <citation type="submission" date="2010-10" db="EMBL/GenBank/DDBJ databases">
        <authorList>
            <consortium name="US DOE Joint Genome Institute (JGI-PGF)"/>
            <person name="Lucas S."/>
            <person name="Copeland A."/>
            <person name="Lapidus A."/>
            <person name="Bruce D."/>
            <person name="Goodwin L."/>
            <person name="Pitluck S."/>
            <person name="Kyrpides N."/>
            <person name="Mavromatis K."/>
            <person name="Detter J.C."/>
            <person name="Han C."/>
            <person name="Land M."/>
            <person name="Hauser L."/>
            <person name="Markowitz V."/>
            <person name="Cheng J.-F."/>
            <person name="Hugenholtz P."/>
            <person name="Woyke T."/>
            <person name="Wu D."/>
            <person name="Pukall R."/>
            <person name="Wahrenburg C."/>
            <person name="Brambilla E."/>
            <person name="Klenk H.-P."/>
            <person name="Eisen J.A."/>
        </authorList>
    </citation>
    <scope>NUCLEOTIDE SEQUENCE [LARGE SCALE GENOMIC DNA]</scope>
    <source>
        <strain evidence="11">DSM 13965</strain>
    </source>
</reference>
<dbReference type="GO" id="GO:0005737">
    <property type="term" value="C:cytoplasm"/>
    <property type="evidence" value="ECO:0007669"/>
    <property type="project" value="UniProtKB-SubCell"/>
</dbReference>
<sequence>MPGGGARAARRPLLIGLTGGIGSGKSSVAAMLASLGAAVVDADAIAREVVEPGEPALARLVEAFGPGILRPDGTLDRRALGRRVFGDDAARKALEGIVHPAVRKRTWDRIGALMAAGRHPAVVWDVPLLFEVGAEKLVDQIWVVTAPRGVRLQRLRQRDPDLSPEELERRMAAQMPLEEKAARAHVVIDNGGDLEATRRQVEAAWRRHVLREEGSATWQGSRPGDRPEDRAGSGRRTGAEGGSGC</sequence>
<dbReference type="EMBL" id="AENY02000003">
    <property type="protein sequence ID" value="EKP94397.1"/>
    <property type="molecule type" value="Genomic_DNA"/>
</dbReference>
<dbReference type="FunFam" id="3.40.50.300:FF:000991">
    <property type="entry name" value="Dephospho-CoA kinase"/>
    <property type="match status" value="1"/>
</dbReference>
<feature type="region of interest" description="Disordered" evidence="10">
    <location>
        <begin position="212"/>
        <end position="245"/>
    </location>
</feature>
<dbReference type="PANTHER" id="PTHR10695">
    <property type="entry name" value="DEPHOSPHO-COA KINASE-RELATED"/>
    <property type="match status" value="1"/>
</dbReference>
<comment type="function">
    <text evidence="8">Catalyzes the phosphorylation of the 3'-hydroxyl group of dephosphocoenzyme A to form coenzyme A.</text>
</comment>
<evidence type="ECO:0000256" key="9">
    <source>
        <dbReference type="NCBIfam" id="TIGR00152"/>
    </source>
</evidence>
<dbReference type="Gene3D" id="3.40.50.300">
    <property type="entry name" value="P-loop containing nucleotide triphosphate hydrolases"/>
    <property type="match status" value="1"/>
</dbReference>
<keyword evidence="6 8" id="KW-0067">ATP-binding</keyword>
<comment type="pathway">
    <text evidence="8">Cofactor biosynthesis; coenzyme A biosynthesis; CoA from (R)-pantothenate: step 5/5.</text>
</comment>
<keyword evidence="5 8" id="KW-0418">Kinase</keyword>
<evidence type="ECO:0000256" key="6">
    <source>
        <dbReference type="ARBA" id="ARBA00022840"/>
    </source>
</evidence>
<evidence type="ECO:0000313" key="11">
    <source>
        <dbReference type="EMBL" id="EKP94397.1"/>
    </source>
</evidence>
<dbReference type="SUPFAM" id="SSF52540">
    <property type="entry name" value="P-loop containing nucleoside triphosphate hydrolases"/>
    <property type="match status" value="1"/>
</dbReference>
<dbReference type="InterPro" id="IPR027417">
    <property type="entry name" value="P-loop_NTPase"/>
</dbReference>
<reference evidence="11" key="2">
    <citation type="submission" date="2012-10" db="EMBL/GenBank/DDBJ databases">
        <title>Improved high-quality draft of Thermaerobacter subterraneus C21, DSM 13965.</title>
        <authorList>
            <consortium name="DOE Joint Genome Institute"/>
            <person name="Eisen J."/>
            <person name="Huntemann M."/>
            <person name="Wei C.-L."/>
            <person name="Han J."/>
            <person name="Detter J.C."/>
            <person name="Han C."/>
            <person name="Tapia R."/>
            <person name="Chen A."/>
            <person name="Kyrpides N."/>
            <person name="Mavromatis K."/>
            <person name="Markowitz V."/>
            <person name="Szeto E."/>
            <person name="Ivanova N."/>
            <person name="Mikhailova N."/>
            <person name="Ovchinnikova G."/>
            <person name="Pagani I."/>
            <person name="Pati A."/>
            <person name="Goodwin L."/>
            <person name="Nordberg H.P."/>
            <person name="Cantor M.N."/>
            <person name="Hua S.X."/>
            <person name="Woyke T."/>
            <person name="Eisen J."/>
            <person name="Klenk H.-P."/>
        </authorList>
    </citation>
    <scope>NUCLEOTIDE SEQUENCE [LARGE SCALE GENOMIC DNA]</scope>
    <source>
        <strain evidence="11">DSM 13965</strain>
    </source>
</reference>
<dbReference type="GO" id="GO:0004140">
    <property type="term" value="F:dephospho-CoA kinase activity"/>
    <property type="evidence" value="ECO:0007669"/>
    <property type="project" value="UniProtKB-UniRule"/>
</dbReference>
<dbReference type="PANTHER" id="PTHR10695:SF46">
    <property type="entry name" value="BIFUNCTIONAL COENZYME A SYNTHASE-RELATED"/>
    <property type="match status" value="1"/>
</dbReference>
<evidence type="ECO:0000256" key="4">
    <source>
        <dbReference type="ARBA" id="ARBA00022741"/>
    </source>
</evidence>
<keyword evidence="2 8" id="KW-0963">Cytoplasm</keyword>
<protein>
    <recommendedName>
        <fullName evidence="8 9">Dephospho-CoA kinase</fullName>
        <ecNumber evidence="8 9">2.7.1.24</ecNumber>
    </recommendedName>
    <alternativeName>
        <fullName evidence="8">Dephosphocoenzyme A kinase</fullName>
    </alternativeName>
</protein>
<dbReference type="CDD" id="cd02022">
    <property type="entry name" value="DPCK"/>
    <property type="match status" value="1"/>
</dbReference>
<dbReference type="STRING" id="867903.ThesuDRAFT_02132"/>
<dbReference type="AlphaFoldDB" id="K6PND1"/>
<gene>
    <name evidence="8" type="primary">coaE</name>
    <name evidence="11" type="ORF">ThesuDRAFT_02132</name>
</gene>
<feature type="compositionally biased region" description="Basic and acidic residues" evidence="10">
    <location>
        <begin position="223"/>
        <end position="232"/>
    </location>
</feature>
<evidence type="ECO:0000256" key="7">
    <source>
        <dbReference type="ARBA" id="ARBA00022993"/>
    </source>
</evidence>
<dbReference type="OrthoDB" id="9812943at2"/>
<evidence type="ECO:0000313" key="12">
    <source>
        <dbReference type="Proteomes" id="UP000005710"/>
    </source>
</evidence>
<accession>K6PND1</accession>
<organism evidence="11 12">
    <name type="scientific">Thermaerobacter subterraneus DSM 13965</name>
    <dbReference type="NCBI Taxonomy" id="867903"/>
    <lineage>
        <taxon>Bacteria</taxon>
        <taxon>Bacillati</taxon>
        <taxon>Bacillota</taxon>
        <taxon>Clostridia</taxon>
        <taxon>Eubacteriales</taxon>
        <taxon>Clostridiales Family XVII. Incertae Sedis</taxon>
        <taxon>Thermaerobacter</taxon>
    </lineage>
</organism>
<evidence type="ECO:0000256" key="10">
    <source>
        <dbReference type="SAM" id="MobiDB-lite"/>
    </source>
</evidence>
<dbReference type="HAMAP" id="MF_00376">
    <property type="entry name" value="Dephospho_CoA_kinase"/>
    <property type="match status" value="1"/>
</dbReference>
<dbReference type="eggNOG" id="COG0237">
    <property type="taxonomic scope" value="Bacteria"/>
</dbReference>
<dbReference type="GO" id="GO:0015937">
    <property type="term" value="P:coenzyme A biosynthetic process"/>
    <property type="evidence" value="ECO:0007669"/>
    <property type="project" value="UniProtKB-UniRule"/>
</dbReference>
<evidence type="ECO:0000256" key="8">
    <source>
        <dbReference type="HAMAP-Rule" id="MF_00376"/>
    </source>
</evidence>
<keyword evidence="3 8" id="KW-0808">Transferase</keyword>
<comment type="similarity">
    <text evidence="1 8">Belongs to the CoaE family.</text>
</comment>
<evidence type="ECO:0000256" key="2">
    <source>
        <dbReference type="ARBA" id="ARBA00022490"/>
    </source>
</evidence>
<evidence type="ECO:0000256" key="5">
    <source>
        <dbReference type="ARBA" id="ARBA00022777"/>
    </source>
</evidence>
<dbReference type="UniPathway" id="UPA00241">
    <property type="reaction ID" value="UER00356"/>
</dbReference>
<evidence type="ECO:0000256" key="3">
    <source>
        <dbReference type="ARBA" id="ARBA00022679"/>
    </source>
</evidence>
<comment type="caution">
    <text evidence="11">The sequence shown here is derived from an EMBL/GenBank/DDBJ whole genome shotgun (WGS) entry which is preliminary data.</text>
</comment>
<dbReference type="RefSeq" id="WP_006904412.1">
    <property type="nucleotide sequence ID" value="NZ_JH976535.1"/>
</dbReference>
<evidence type="ECO:0000256" key="1">
    <source>
        <dbReference type="ARBA" id="ARBA00009018"/>
    </source>
</evidence>
<proteinExistence type="inferred from homology"/>
<dbReference type="NCBIfam" id="TIGR00152">
    <property type="entry name" value="dephospho-CoA kinase"/>
    <property type="match status" value="1"/>
</dbReference>
<comment type="catalytic activity">
    <reaction evidence="8">
        <text>3'-dephospho-CoA + ATP = ADP + CoA + H(+)</text>
        <dbReference type="Rhea" id="RHEA:18245"/>
        <dbReference type="ChEBI" id="CHEBI:15378"/>
        <dbReference type="ChEBI" id="CHEBI:30616"/>
        <dbReference type="ChEBI" id="CHEBI:57287"/>
        <dbReference type="ChEBI" id="CHEBI:57328"/>
        <dbReference type="ChEBI" id="CHEBI:456216"/>
        <dbReference type="EC" id="2.7.1.24"/>
    </reaction>
</comment>
<dbReference type="InterPro" id="IPR001977">
    <property type="entry name" value="Depp_CoAkinase"/>
</dbReference>
<dbReference type="GO" id="GO:0005524">
    <property type="term" value="F:ATP binding"/>
    <property type="evidence" value="ECO:0007669"/>
    <property type="project" value="UniProtKB-UniRule"/>
</dbReference>
<dbReference type="Proteomes" id="UP000005710">
    <property type="component" value="Unassembled WGS sequence"/>
</dbReference>
<dbReference type="PROSITE" id="PS51219">
    <property type="entry name" value="DPCK"/>
    <property type="match status" value="1"/>
</dbReference>
<dbReference type="EC" id="2.7.1.24" evidence="8 9"/>
<feature type="binding site" evidence="8">
    <location>
        <begin position="22"/>
        <end position="27"/>
    </location>
    <ligand>
        <name>ATP</name>
        <dbReference type="ChEBI" id="CHEBI:30616"/>
    </ligand>
</feature>
<dbReference type="Pfam" id="PF01121">
    <property type="entry name" value="CoaE"/>
    <property type="match status" value="1"/>
</dbReference>
<comment type="subcellular location">
    <subcellularLocation>
        <location evidence="8">Cytoplasm</location>
    </subcellularLocation>
</comment>
<keyword evidence="7 8" id="KW-0173">Coenzyme A biosynthesis</keyword>
<keyword evidence="4 8" id="KW-0547">Nucleotide-binding</keyword>